<dbReference type="InterPro" id="IPR012933">
    <property type="entry name" value="HicA_mRNA_interferase"/>
</dbReference>
<proteinExistence type="inferred from homology"/>
<gene>
    <name evidence="8" type="ORF">BEN49_03050</name>
</gene>
<evidence type="ECO:0000256" key="3">
    <source>
        <dbReference type="ARBA" id="ARBA00022722"/>
    </source>
</evidence>
<keyword evidence="5" id="KW-0378">Hydrolase</keyword>
<evidence type="ECO:0000313" key="9">
    <source>
        <dbReference type="Proteomes" id="UP000177506"/>
    </source>
</evidence>
<keyword evidence="2" id="KW-1277">Toxin-antitoxin system</keyword>
<dbReference type="Gene3D" id="3.30.920.30">
    <property type="entry name" value="Hypothetical protein"/>
    <property type="match status" value="1"/>
</dbReference>
<comment type="caution">
    <text evidence="8">The sequence shown here is derived from an EMBL/GenBank/DDBJ whole genome shotgun (WGS) entry which is preliminary data.</text>
</comment>
<dbReference type="Proteomes" id="UP000177506">
    <property type="component" value="Unassembled WGS sequence"/>
</dbReference>
<evidence type="ECO:0000256" key="2">
    <source>
        <dbReference type="ARBA" id="ARBA00022649"/>
    </source>
</evidence>
<organism evidence="8 9">
    <name type="scientific">Hymenobacter coccineus</name>
    <dbReference type="NCBI Taxonomy" id="1908235"/>
    <lineage>
        <taxon>Bacteria</taxon>
        <taxon>Pseudomonadati</taxon>
        <taxon>Bacteroidota</taxon>
        <taxon>Cytophagia</taxon>
        <taxon>Cytophagales</taxon>
        <taxon>Hymenobacteraceae</taxon>
        <taxon>Hymenobacter</taxon>
    </lineage>
</organism>
<dbReference type="EMBL" id="MDZA01000448">
    <property type="protein sequence ID" value="OGX81499.1"/>
    <property type="molecule type" value="Genomic_DNA"/>
</dbReference>
<accession>A0A1G1SS89</accession>
<keyword evidence="4" id="KW-0255">Endonuclease</keyword>
<evidence type="ECO:0000256" key="7">
    <source>
        <dbReference type="ARBA" id="ARBA00023016"/>
    </source>
</evidence>
<evidence type="ECO:0000256" key="6">
    <source>
        <dbReference type="ARBA" id="ARBA00022884"/>
    </source>
</evidence>
<dbReference type="RefSeq" id="WP_070747276.1">
    <property type="nucleotide sequence ID" value="NZ_MDZA01000448.1"/>
</dbReference>
<evidence type="ECO:0008006" key="10">
    <source>
        <dbReference type="Google" id="ProtNLM"/>
    </source>
</evidence>
<dbReference type="GO" id="GO:0003729">
    <property type="term" value="F:mRNA binding"/>
    <property type="evidence" value="ECO:0007669"/>
    <property type="project" value="InterPro"/>
</dbReference>
<evidence type="ECO:0000256" key="4">
    <source>
        <dbReference type="ARBA" id="ARBA00022759"/>
    </source>
</evidence>
<name>A0A1G1SS89_9BACT</name>
<dbReference type="AlphaFoldDB" id="A0A1G1SS89"/>
<keyword evidence="9" id="KW-1185">Reference proteome</keyword>
<dbReference type="GO" id="GO:0004519">
    <property type="term" value="F:endonuclease activity"/>
    <property type="evidence" value="ECO:0007669"/>
    <property type="project" value="UniProtKB-KW"/>
</dbReference>
<dbReference type="OrthoDB" id="9798547at2"/>
<dbReference type="Pfam" id="PF07927">
    <property type="entry name" value="HicA_toxin"/>
    <property type="match status" value="1"/>
</dbReference>
<evidence type="ECO:0000256" key="5">
    <source>
        <dbReference type="ARBA" id="ARBA00022801"/>
    </source>
</evidence>
<dbReference type="SUPFAM" id="SSF54786">
    <property type="entry name" value="YcfA/nrd intein domain"/>
    <property type="match status" value="1"/>
</dbReference>
<sequence>MKSSELYRLLTRDGWYKIAHTGSHIKLAHATKKALTRSGYLEFPLHGSAEVGKGLAAVLLKQAGLK</sequence>
<keyword evidence="7" id="KW-0346">Stress response</keyword>
<evidence type="ECO:0000313" key="8">
    <source>
        <dbReference type="EMBL" id="OGX81499.1"/>
    </source>
</evidence>
<keyword evidence="6" id="KW-0694">RNA-binding</keyword>
<dbReference type="InterPro" id="IPR038570">
    <property type="entry name" value="HicA_sf"/>
</dbReference>
<evidence type="ECO:0000256" key="1">
    <source>
        <dbReference type="ARBA" id="ARBA00006620"/>
    </source>
</evidence>
<reference evidence="8 9" key="1">
    <citation type="submission" date="2016-08" db="EMBL/GenBank/DDBJ databases">
        <title>Hymenobacter coccineus sp. nov., Hymenobacter lapidarius sp. nov. and Hymenobacter glacialis sp. nov., isolated from Antarctic soil.</title>
        <authorList>
            <person name="Sedlacek I."/>
            <person name="Kralova S."/>
            <person name="Kyrova K."/>
            <person name="Maslanova I."/>
            <person name="Stankova E."/>
            <person name="Vrbovska V."/>
            <person name="Nemec M."/>
            <person name="Bartak M."/>
            <person name="Svec P."/>
            <person name="Busse H.-J."/>
            <person name="Pantucek R."/>
        </authorList>
    </citation>
    <scope>NUCLEOTIDE SEQUENCE [LARGE SCALE GENOMIC DNA]</scope>
    <source>
        <strain evidence="8 9">CCM 8649</strain>
    </source>
</reference>
<keyword evidence="3" id="KW-0540">Nuclease</keyword>
<comment type="similarity">
    <text evidence="1">Belongs to the HicA mRNA interferase family.</text>
</comment>
<protein>
    <recommendedName>
        <fullName evidence="10">Addiction module toxin, HicA family</fullName>
    </recommendedName>
</protein>
<dbReference type="GO" id="GO:0016787">
    <property type="term" value="F:hydrolase activity"/>
    <property type="evidence" value="ECO:0007669"/>
    <property type="project" value="UniProtKB-KW"/>
</dbReference>